<feature type="region of interest" description="Disordered" evidence="1">
    <location>
        <begin position="232"/>
        <end position="257"/>
    </location>
</feature>
<protein>
    <submittedName>
        <fullName evidence="3">DUF4429 domain-containing protein</fullName>
    </submittedName>
</protein>
<evidence type="ECO:0000313" key="4">
    <source>
        <dbReference type="Proteomes" id="UP000460435"/>
    </source>
</evidence>
<dbReference type="RefSeq" id="WP_162453295.1">
    <property type="nucleotide sequence ID" value="NZ_WLZY01000013.1"/>
</dbReference>
<comment type="caution">
    <text evidence="3">The sequence shown here is derived from an EMBL/GenBank/DDBJ whole genome shotgun (WGS) entry which is preliminary data.</text>
</comment>
<keyword evidence="4" id="KW-1185">Reference proteome</keyword>
<dbReference type="InterPro" id="IPR027860">
    <property type="entry name" value="DUF4429"/>
</dbReference>
<sequence length="291" mass="31595">MNEVIVRDGTWTFDGELVRIVPGQDRQVHHLRQALGELTVPLLAIAGVAYEPGRKGGRLRLRLRDGADPFLQVTGGKLAENADPYRLAVDRDTTGAAEYLVDEIRQALMLEQVPPGTCDHYLLPGPAVPLTATAGDGTASFDGKQIHIEWTEWAEDVKKSAGTRQITLDDITGVEWVPIVGWTNGFLRFRVSGASSLLPKHDPNCITWGMRREGGTTSLLAAAVVARLPHPASPSVAVPRSEQPSNAASGAEENDHDAVLRRLRELGDLHREGVLTDAEFASAKQALLRKL</sequence>
<dbReference type="AlphaFoldDB" id="A0A7K3MB74"/>
<feature type="domain" description="DUF4429" evidence="2">
    <location>
        <begin position="11"/>
        <end position="105"/>
    </location>
</feature>
<feature type="domain" description="DUF4429" evidence="2">
    <location>
        <begin position="139"/>
        <end position="224"/>
    </location>
</feature>
<accession>A0A7K3MB74</accession>
<dbReference type="EMBL" id="WLZY01000013">
    <property type="protein sequence ID" value="NDL60575.1"/>
    <property type="molecule type" value="Genomic_DNA"/>
</dbReference>
<evidence type="ECO:0000313" key="3">
    <source>
        <dbReference type="EMBL" id="NDL60575.1"/>
    </source>
</evidence>
<dbReference type="Pfam" id="PF14472">
    <property type="entry name" value="DUF4429"/>
    <property type="match status" value="2"/>
</dbReference>
<evidence type="ECO:0000256" key="1">
    <source>
        <dbReference type="SAM" id="MobiDB-lite"/>
    </source>
</evidence>
<dbReference type="Proteomes" id="UP000460435">
    <property type="component" value="Unassembled WGS sequence"/>
</dbReference>
<proteinExistence type="predicted"/>
<name>A0A7K3MB74_9ACTN</name>
<evidence type="ECO:0000259" key="2">
    <source>
        <dbReference type="Pfam" id="PF14472"/>
    </source>
</evidence>
<organism evidence="3 4">
    <name type="scientific">Phytoactinopolyspora mesophila</name>
    <dbReference type="NCBI Taxonomy" id="2650750"/>
    <lineage>
        <taxon>Bacteria</taxon>
        <taxon>Bacillati</taxon>
        <taxon>Actinomycetota</taxon>
        <taxon>Actinomycetes</taxon>
        <taxon>Jiangellales</taxon>
        <taxon>Jiangellaceae</taxon>
        <taxon>Phytoactinopolyspora</taxon>
    </lineage>
</organism>
<gene>
    <name evidence="3" type="ORF">F7O44_26190</name>
</gene>
<reference evidence="3 4" key="1">
    <citation type="submission" date="2019-11" db="EMBL/GenBank/DDBJ databases">
        <authorList>
            <person name="Li X.-J."/>
            <person name="Feng X.-M."/>
        </authorList>
    </citation>
    <scope>NUCLEOTIDE SEQUENCE [LARGE SCALE GENOMIC DNA]</scope>
    <source>
        <strain evidence="3 4">XMNu-373</strain>
    </source>
</reference>